<dbReference type="InterPro" id="IPR011050">
    <property type="entry name" value="Pectin_lyase_fold/virulence"/>
</dbReference>
<evidence type="ECO:0000313" key="7">
    <source>
        <dbReference type="Proteomes" id="UP001231587"/>
    </source>
</evidence>
<dbReference type="InterPro" id="IPR026444">
    <property type="entry name" value="Secre_tail"/>
</dbReference>
<dbReference type="SUPFAM" id="SSF51126">
    <property type="entry name" value="Pectin lyase-like"/>
    <property type="match status" value="1"/>
</dbReference>
<name>A0A9X0YM27_9FLAO</name>
<dbReference type="InterPro" id="IPR005084">
    <property type="entry name" value="CBM6"/>
</dbReference>
<dbReference type="PROSITE" id="PS51175">
    <property type="entry name" value="CBM6"/>
    <property type="match status" value="1"/>
</dbReference>
<accession>A0A9X0YM27</accession>
<dbReference type="Pfam" id="PF18962">
    <property type="entry name" value="Por_Secre_tail"/>
    <property type="match status" value="1"/>
</dbReference>
<feature type="signal peptide" evidence="2">
    <location>
        <begin position="1"/>
        <end position="24"/>
    </location>
</feature>
<dbReference type="EMBL" id="JAUSUU010000011">
    <property type="protein sequence ID" value="MDQ0336810.1"/>
    <property type="molecule type" value="Genomic_DNA"/>
</dbReference>
<evidence type="ECO:0000256" key="1">
    <source>
        <dbReference type="ARBA" id="ARBA00022729"/>
    </source>
</evidence>
<dbReference type="NCBIfam" id="TIGR04183">
    <property type="entry name" value="Por_Secre_tail"/>
    <property type="match status" value="1"/>
</dbReference>
<proteinExistence type="predicted"/>
<dbReference type="GO" id="GO:0030246">
    <property type="term" value="F:carbohydrate binding"/>
    <property type="evidence" value="ECO:0007669"/>
    <property type="project" value="InterPro"/>
</dbReference>
<feature type="chain" id="PRO_5040966864" description="CBM6 domain-containing protein" evidence="2">
    <location>
        <begin position="25"/>
        <end position="668"/>
    </location>
</feature>
<dbReference type="OrthoDB" id="1415361at2"/>
<gene>
    <name evidence="4" type="ORF">J2Z56_003199</name>
    <name evidence="5" type="ORF">J2Z57_003267</name>
</gene>
<comment type="caution">
    <text evidence="4">The sequence shown here is derived from an EMBL/GenBank/DDBJ whole genome shotgun (WGS) entry which is preliminary data.</text>
</comment>
<organism evidence="4 6">
    <name type="scientific">Formosa algae</name>
    <dbReference type="NCBI Taxonomy" id="225843"/>
    <lineage>
        <taxon>Bacteria</taxon>
        <taxon>Pseudomonadati</taxon>
        <taxon>Bacteroidota</taxon>
        <taxon>Flavobacteriia</taxon>
        <taxon>Flavobacteriales</taxon>
        <taxon>Flavobacteriaceae</taxon>
        <taxon>Formosa</taxon>
    </lineage>
</organism>
<dbReference type="AlphaFoldDB" id="A0A9X0YM27"/>
<dbReference type="EMBL" id="JAGGJQ010000010">
    <property type="protein sequence ID" value="MBP1841267.1"/>
    <property type="molecule type" value="Genomic_DNA"/>
</dbReference>
<dbReference type="SUPFAM" id="SSF49785">
    <property type="entry name" value="Galactose-binding domain-like"/>
    <property type="match status" value="1"/>
</dbReference>
<keyword evidence="7" id="KW-1185">Reference proteome</keyword>
<dbReference type="RefSeq" id="WP_057781637.1">
    <property type="nucleotide sequence ID" value="NZ_JAGGJQ010000010.1"/>
</dbReference>
<dbReference type="Gene3D" id="2.60.120.260">
    <property type="entry name" value="Galactose-binding domain-like"/>
    <property type="match status" value="1"/>
</dbReference>
<dbReference type="Proteomes" id="UP001138672">
    <property type="component" value="Unassembled WGS sequence"/>
</dbReference>
<evidence type="ECO:0000313" key="5">
    <source>
        <dbReference type="EMBL" id="MDQ0336810.1"/>
    </source>
</evidence>
<dbReference type="Proteomes" id="UP001231587">
    <property type="component" value="Unassembled WGS sequence"/>
</dbReference>
<sequence>MKKITFLFTLACLLTVGLSAKIYAQKVVNSLLDLRTAVVLSNQNIVLSPGDYNFEDLPSKYRNISFTGSNNTIDLTGVYINVPVGSVSSTYIILSGSNNTIIGGEIEDTYRSGITEITDFSAYNQDRENLAHGLGGDAVMSIIGENNLVDGLELTTRGSFPYGYGSMYGIGAENIFGLDKRCGILINGKGNTLDNVVLHHRAFGHGIFMQGDADETVIKNTHVEGRVRLGAELYTETEPYDLPFLTDYLQPYVNNDPIDKTEMHSLCEDGIRMYNIPGSVTIEDCVVERMRGGIRLYLGGKATVNNVTSTDCGSSNYNLPSNVGTITNSSGNFAYAPLSDFAGNKTGYDAEWTIIPSPHATGPHNILDVNGGGHNLVLHRTEGPIDTDLSREIVVTGSGSTIINETEYTIKLESTTSGNTILSCGKGLVLDEGNENIITYFESCEDIVIEEEECVVFEAFSRIEAEDFCEFFGVQVEENGQDSGNIGYIDSGDWIMFSDVDFGSGALSVSASISGKRAGEVELRLGSETGDLIGVIPVESTDGWQNWKTFSANLNGASGVHDLYMVFTSSESGSLFNMDYFQFHTTLGINDILKSEIKLYPNPVNNELHIKKAMGTKVDVYDNLGKLIISQEISNNEASIDTSGLNSGIYFVRFEKDNVVDFKKIIKK</sequence>
<protein>
    <recommendedName>
        <fullName evidence="3">CBM6 domain-containing protein</fullName>
    </recommendedName>
</protein>
<dbReference type="SMART" id="SM00606">
    <property type="entry name" value="CBD_IV"/>
    <property type="match status" value="1"/>
</dbReference>
<feature type="domain" description="CBM6" evidence="3">
    <location>
        <begin position="461"/>
        <end position="584"/>
    </location>
</feature>
<dbReference type="InterPro" id="IPR008979">
    <property type="entry name" value="Galactose-bd-like_sf"/>
</dbReference>
<dbReference type="Pfam" id="PF03422">
    <property type="entry name" value="CBM_6"/>
    <property type="match status" value="1"/>
</dbReference>
<evidence type="ECO:0000256" key="2">
    <source>
        <dbReference type="SAM" id="SignalP"/>
    </source>
</evidence>
<dbReference type="InterPro" id="IPR006584">
    <property type="entry name" value="Cellulose-bd_IV"/>
</dbReference>
<evidence type="ECO:0000313" key="4">
    <source>
        <dbReference type="EMBL" id="MBP1841267.1"/>
    </source>
</evidence>
<evidence type="ECO:0000313" key="6">
    <source>
        <dbReference type="Proteomes" id="UP001138672"/>
    </source>
</evidence>
<dbReference type="CDD" id="cd04084">
    <property type="entry name" value="CBM6_xylanase-like"/>
    <property type="match status" value="1"/>
</dbReference>
<reference evidence="4" key="1">
    <citation type="submission" date="2021-03" db="EMBL/GenBank/DDBJ databases">
        <title>Genomic Encyclopedia of Type Strains, Phase IV (KMG-IV): sequencing the most valuable type-strain genomes for metagenomic binning, comparative biology and taxonomic classification.</title>
        <authorList>
            <person name="Goeker M."/>
        </authorList>
    </citation>
    <scope>NUCLEOTIDE SEQUENCE</scope>
    <source>
        <strain evidence="4">DSM 15523</strain>
        <strain evidence="5 7">DSM 16476</strain>
    </source>
</reference>
<evidence type="ECO:0000259" key="3">
    <source>
        <dbReference type="PROSITE" id="PS51175"/>
    </source>
</evidence>
<keyword evidence="1 2" id="KW-0732">Signal</keyword>